<dbReference type="AlphaFoldDB" id="A0A4Y7J0E3"/>
<dbReference type="PANTHER" id="PTHR34669">
    <property type="entry name" value="THIOREDOXIN-LIKE FOLD DOMAIN-CONTAINING PROTEIN MRL7L, CHLOROPLASTIC"/>
    <property type="match status" value="1"/>
</dbReference>
<name>A0A4Y7J0E3_PAPSO</name>
<sequence>MFTYKSDMKEDVLISYISFFRASEYFDNHPIKNVVGEDGEEIDWEGKIDDGWLKEINCLEWESFAFYPSPLIVLVFERYNSSISGLNVTMPIDY</sequence>
<accession>A0A4Y7J0E3</accession>
<keyword evidence="2" id="KW-1185">Reference proteome</keyword>
<dbReference type="Proteomes" id="UP000316621">
    <property type="component" value="Chromosome 3"/>
</dbReference>
<dbReference type="GO" id="GO:0006355">
    <property type="term" value="P:regulation of DNA-templated transcription"/>
    <property type="evidence" value="ECO:0007669"/>
    <property type="project" value="InterPro"/>
</dbReference>
<gene>
    <name evidence="1" type="ORF">C5167_011985</name>
</gene>
<dbReference type="EMBL" id="CM010717">
    <property type="protein sequence ID" value="RZC53125.1"/>
    <property type="molecule type" value="Genomic_DNA"/>
</dbReference>
<evidence type="ECO:0000313" key="1">
    <source>
        <dbReference type="EMBL" id="RZC53125.1"/>
    </source>
</evidence>
<dbReference type="OMA" id="WLKEINC"/>
<reference evidence="1 2" key="1">
    <citation type="journal article" date="2018" name="Science">
        <title>The opium poppy genome and morphinan production.</title>
        <authorList>
            <person name="Guo L."/>
            <person name="Winzer T."/>
            <person name="Yang X."/>
            <person name="Li Y."/>
            <person name="Ning Z."/>
            <person name="He Z."/>
            <person name="Teodor R."/>
            <person name="Lu Y."/>
            <person name="Bowser T.A."/>
            <person name="Graham I.A."/>
            <person name="Ye K."/>
        </authorList>
    </citation>
    <scope>NUCLEOTIDE SEQUENCE [LARGE SCALE GENOMIC DNA]</scope>
    <source>
        <strain evidence="2">cv. HN1</strain>
        <tissue evidence="1">Leaves</tissue>
    </source>
</reference>
<dbReference type="GO" id="GO:0009658">
    <property type="term" value="P:chloroplast organization"/>
    <property type="evidence" value="ECO:0007669"/>
    <property type="project" value="InterPro"/>
</dbReference>
<proteinExistence type="predicted"/>
<protein>
    <submittedName>
        <fullName evidence="1">Uncharacterized protein</fullName>
    </submittedName>
</protein>
<dbReference type="STRING" id="3469.A0A4Y7J0E3"/>
<organism evidence="1 2">
    <name type="scientific">Papaver somniferum</name>
    <name type="common">Opium poppy</name>
    <dbReference type="NCBI Taxonomy" id="3469"/>
    <lineage>
        <taxon>Eukaryota</taxon>
        <taxon>Viridiplantae</taxon>
        <taxon>Streptophyta</taxon>
        <taxon>Embryophyta</taxon>
        <taxon>Tracheophyta</taxon>
        <taxon>Spermatophyta</taxon>
        <taxon>Magnoliopsida</taxon>
        <taxon>Ranunculales</taxon>
        <taxon>Papaveraceae</taxon>
        <taxon>Papaveroideae</taxon>
        <taxon>Papaver</taxon>
    </lineage>
</organism>
<dbReference type="GO" id="GO:0009570">
    <property type="term" value="C:chloroplast stroma"/>
    <property type="evidence" value="ECO:0007669"/>
    <property type="project" value="TreeGrafter"/>
</dbReference>
<dbReference type="PANTHER" id="PTHR34669:SF2">
    <property type="entry name" value="THIOREDOXIN-LIKE FOLD DOMAIN-CONTAINING PROTEIN MRL7, CHLOROPLASTIC"/>
    <property type="match status" value="1"/>
</dbReference>
<dbReference type="Gramene" id="RZC53125">
    <property type="protein sequence ID" value="RZC53125"/>
    <property type="gene ID" value="C5167_011985"/>
</dbReference>
<dbReference type="InterPro" id="IPR044701">
    <property type="entry name" value="MRL7/MRL7L"/>
</dbReference>
<evidence type="ECO:0000313" key="2">
    <source>
        <dbReference type="Proteomes" id="UP000316621"/>
    </source>
</evidence>